<comment type="subcellular location">
    <subcellularLocation>
        <location evidence="2">Cytoplasm</location>
    </subcellularLocation>
    <subcellularLocation>
        <location evidence="1">Membrane</location>
        <topology evidence="1">Peripheral membrane protein</topology>
    </subcellularLocation>
</comment>
<dbReference type="PANTHER" id="PTHR10554">
    <property type="entry name" value="SYNTROPHIN"/>
    <property type="match status" value="1"/>
</dbReference>
<dbReference type="GO" id="GO:0005737">
    <property type="term" value="C:cytoplasm"/>
    <property type="evidence" value="ECO:0007669"/>
    <property type="project" value="UniProtKB-SubCell"/>
</dbReference>
<dbReference type="Pfam" id="PF00169">
    <property type="entry name" value="PH"/>
    <property type="match status" value="1"/>
</dbReference>
<dbReference type="GO" id="GO:0005198">
    <property type="term" value="F:structural molecule activity"/>
    <property type="evidence" value="ECO:0007669"/>
    <property type="project" value="InterPro"/>
</dbReference>
<evidence type="ECO:0000259" key="7">
    <source>
        <dbReference type="PROSITE" id="PS50003"/>
    </source>
</evidence>
<keyword evidence="9" id="KW-1185">Reference proteome</keyword>
<dbReference type="InterPro" id="IPR001849">
    <property type="entry name" value="PH_domain"/>
</dbReference>
<feature type="domain" description="PH" evidence="7">
    <location>
        <begin position="67"/>
        <end position="179"/>
    </location>
</feature>
<dbReference type="Gene3D" id="2.30.29.30">
    <property type="entry name" value="Pleckstrin-homology domain (PH domain)/Phosphotyrosine-binding domain (PTB)"/>
    <property type="match status" value="1"/>
</dbReference>
<keyword evidence="4" id="KW-0677">Repeat</keyword>
<sequence>MPDLENRLLELHSPDGQHTVVLRCKDGPSASSWFTAVHTNIAALLPHTLAHINAYLGATSAASTHPHLKHIGWLAEQVQLEGGRQQYKPVVMALTEKDILLFQAVPWSRESWSTPLLTHPLLATRLVHSGSARGSPAQGSDLVFATRTGTGRGIESHIFRVETHWDLSSWTRALVQGAHAAAELIKEVSIGCTLSRQDVRLTLHYEKGFTVTREQVDPAGGAVLFRYPYEKLRMSADDGIRNLYLDFGGPEGEMVRQKNKMSQAGGVCPPLLPVSEAHSYGPPDVRQQQRGDGSSEETAAARRRQQRGDGSSEETLRKC</sequence>
<dbReference type="SUPFAM" id="SSF50729">
    <property type="entry name" value="PH domain-like"/>
    <property type="match status" value="1"/>
</dbReference>
<dbReference type="AlphaFoldDB" id="A0AAD9EMW5"/>
<organism evidence="8 9">
    <name type="scientific">Dissostichus eleginoides</name>
    <name type="common">Patagonian toothfish</name>
    <name type="synonym">Dissostichus amissus</name>
    <dbReference type="NCBI Taxonomy" id="100907"/>
    <lineage>
        <taxon>Eukaryota</taxon>
        <taxon>Metazoa</taxon>
        <taxon>Chordata</taxon>
        <taxon>Craniata</taxon>
        <taxon>Vertebrata</taxon>
        <taxon>Euteleostomi</taxon>
        <taxon>Actinopterygii</taxon>
        <taxon>Neopterygii</taxon>
        <taxon>Teleostei</taxon>
        <taxon>Neoteleostei</taxon>
        <taxon>Acanthomorphata</taxon>
        <taxon>Eupercaria</taxon>
        <taxon>Perciformes</taxon>
        <taxon>Notothenioidei</taxon>
        <taxon>Nototheniidae</taxon>
        <taxon>Dissostichus</taxon>
    </lineage>
</organism>
<evidence type="ECO:0000256" key="6">
    <source>
        <dbReference type="SAM" id="MobiDB-lite"/>
    </source>
</evidence>
<dbReference type="PANTHER" id="PTHR10554:SF8">
    <property type="entry name" value="BETA-2-SYNTROPHIN"/>
    <property type="match status" value="1"/>
</dbReference>
<evidence type="ECO:0000313" key="9">
    <source>
        <dbReference type="Proteomes" id="UP001228049"/>
    </source>
</evidence>
<name>A0AAD9EMW5_DISEL</name>
<reference evidence="8" key="1">
    <citation type="submission" date="2023-04" db="EMBL/GenBank/DDBJ databases">
        <title>Chromosome-level genome of Chaenocephalus aceratus.</title>
        <authorList>
            <person name="Park H."/>
        </authorList>
    </citation>
    <scope>NUCLEOTIDE SEQUENCE</scope>
    <source>
        <strain evidence="8">DE</strain>
        <tissue evidence="8">Muscle</tissue>
    </source>
</reference>
<comment type="caution">
    <text evidence="8">The sequence shown here is derived from an EMBL/GenBank/DDBJ whole genome shotgun (WGS) entry which is preliminary data.</text>
</comment>
<evidence type="ECO:0000256" key="5">
    <source>
        <dbReference type="ARBA" id="ARBA00023136"/>
    </source>
</evidence>
<evidence type="ECO:0000256" key="3">
    <source>
        <dbReference type="ARBA" id="ARBA00022490"/>
    </source>
</evidence>
<dbReference type="GO" id="GO:0045202">
    <property type="term" value="C:synapse"/>
    <property type="evidence" value="ECO:0007669"/>
    <property type="project" value="TreeGrafter"/>
</dbReference>
<keyword evidence="3" id="KW-0963">Cytoplasm</keyword>
<evidence type="ECO:0000313" key="8">
    <source>
        <dbReference type="EMBL" id="KAK1874968.1"/>
    </source>
</evidence>
<evidence type="ECO:0000256" key="4">
    <source>
        <dbReference type="ARBA" id="ARBA00022737"/>
    </source>
</evidence>
<evidence type="ECO:0000256" key="1">
    <source>
        <dbReference type="ARBA" id="ARBA00004170"/>
    </source>
</evidence>
<dbReference type="PROSITE" id="PS50003">
    <property type="entry name" value="PH_DOMAIN"/>
    <property type="match status" value="2"/>
</dbReference>
<feature type="region of interest" description="Disordered" evidence="6">
    <location>
        <begin position="258"/>
        <end position="319"/>
    </location>
</feature>
<gene>
    <name evidence="8" type="ORF">KUDE01_001518</name>
</gene>
<keyword evidence="5" id="KW-0472">Membrane</keyword>
<dbReference type="InterPro" id="IPR011993">
    <property type="entry name" value="PH-like_dom_sf"/>
</dbReference>
<dbReference type="InterPro" id="IPR055108">
    <property type="entry name" value="Syntrophin_4th"/>
</dbReference>
<protein>
    <submittedName>
        <fullName evidence="8">Beta-2-syntrophin</fullName>
    </submittedName>
</protein>
<proteinExistence type="predicted"/>
<dbReference type="EMBL" id="JASDAP010000484">
    <property type="protein sequence ID" value="KAK1874968.1"/>
    <property type="molecule type" value="Genomic_DNA"/>
</dbReference>
<dbReference type="InterPro" id="IPR041428">
    <property type="entry name" value="PHsplit_syntrophin"/>
</dbReference>
<accession>A0AAD9EMW5</accession>
<dbReference type="InterPro" id="IPR015482">
    <property type="entry name" value="Syntrophin"/>
</dbReference>
<dbReference type="Pfam" id="PF23012">
    <property type="entry name" value="Syntrophin_4th"/>
    <property type="match status" value="1"/>
</dbReference>
<dbReference type="SMART" id="SM00233">
    <property type="entry name" value="PH"/>
    <property type="match status" value="1"/>
</dbReference>
<dbReference type="Pfam" id="PF18012">
    <property type="entry name" value="PH_17"/>
    <property type="match status" value="1"/>
</dbReference>
<dbReference type="GO" id="GO:0016010">
    <property type="term" value="C:dystrophin-associated glycoprotein complex"/>
    <property type="evidence" value="ECO:0007669"/>
    <property type="project" value="TreeGrafter"/>
</dbReference>
<feature type="domain" description="PH" evidence="7">
    <location>
        <begin position="1"/>
        <end position="42"/>
    </location>
</feature>
<evidence type="ECO:0000256" key="2">
    <source>
        <dbReference type="ARBA" id="ARBA00004496"/>
    </source>
</evidence>
<dbReference type="Proteomes" id="UP001228049">
    <property type="component" value="Unassembled WGS sequence"/>
</dbReference>